<dbReference type="Proteomes" id="UP000789525">
    <property type="component" value="Unassembled WGS sequence"/>
</dbReference>
<comment type="caution">
    <text evidence="1">The sequence shown here is derived from an EMBL/GenBank/DDBJ whole genome shotgun (WGS) entry which is preliminary data.</text>
</comment>
<reference evidence="1" key="1">
    <citation type="submission" date="2021-06" db="EMBL/GenBank/DDBJ databases">
        <authorList>
            <person name="Kallberg Y."/>
            <person name="Tangrot J."/>
            <person name="Rosling A."/>
        </authorList>
    </citation>
    <scope>NUCLEOTIDE SEQUENCE</scope>
    <source>
        <strain evidence="1">CL356</strain>
    </source>
</reference>
<name>A0ACA9P1E4_9GLOM</name>
<evidence type="ECO:0000313" key="1">
    <source>
        <dbReference type="EMBL" id="CAG8686725.1"/>
    </source>
</evidence>
<organism evidence="1 2">
    <name type="scientific">Acaulospora colombiana</name>
    <dbReference type="NCBI Taxonomy" id="27376"/>
    <lineage>
        <taxon>Eukaryota</taxon>
        <taxon>Fungi</taxon>
        <taxon>Fungi incertae sedis</taxon>
        <taxon>Mucoromycota</taxon>
        <taxon>Glomeromycotina</taxon>
        <taxon>Glomeromycetes</taxon>
        <taxon>Diversisporales</taxon>
        <taxon>Acaulosporaceae</taxon>
        <taxon>Acaulospora</taxon>
    </lineage>
</organism>
<keyword evidence="2" id="KW-1185">Reference proteome</keyword>
<evidence type="ECO:0000313" key="2">
    <source>
        <dbReference type="Proteomes" id="UP000789525"/>
    </source>
</evidence>
<protein>
    <submittedName>
        <fullName evidence="1">15798_t:CDS:1</fullName>
    </submittedName>
</protein>
<feature type="non-terminal residue" evidence="1">
    <location>
        <position position="1"/>
    </location>
</feature>
<dbReference type="EMBL" id="CAJVPT010028361">
    <property type="protein sequence ID" value="CAG8686725.1"/>
    <property type="molecule type" value="Genomic_DNA"/>
</dbReference>
<accession>A0ACA9P1E4</accession>
<sequence length="273" mass="30813">IFAGTILDLDLPYDIMECSTIILLPSFTLRLRLRCDGVMANSFFSKSLQSLSISQPHRRNTASDDYLPLDIDLNHWPAIQRISLYGRPVVWSKFSLAFLRYVGIFGEAALEEIELGECPELDILVIMLERRNLLQGSSIKKIEKISFQSSCSLSVRKIISSLLKGKWAERPSNKDLSLAGNAEILLDLNLPGCYMCHRGLRFCNIVVENASKTDNIQDSIEALKVYPNEEDEILSSWTDRALLWEGIDRNTAGRLLRCSWSVGTFKSITADSF</sequence>
<proteinExistence type="predicted"/>
<gene>
    <name evidence="1" type="ORF">ACOLOM_LOCUS9612</name>
</gene>